<keyword evidence="3" id="KW-1185">Reference proteome</keyword>
<name>A0A7D9JT58_PARCT</name>
<protein>
    <submittedName>
        <fullName evidence="2">TNF receptor-associated factor 2-like</fullName>
    </submittedName>
</protein>
<organism evidence="2 3">
    <name type="scientific">Paramuricea clavata</name>
    <name type="common">Red gorgonian</name>
    <name type="synonym">Violescent sea-whip</name>
    <dbReference type="NCBI Taxonomy" id="317549"/>
    <lineage>
        <taxon>Eukaryota</taxon>
        <taxon>Metazoa</taxon>
        <taxon>Cnidaria</taxon>
        <taxon>Anthozoa</taxon>
        <taxon>Octocorallia</taxon>
        <taxon>Malacalcyonacea</taxon>
        <taxon>Plexauridae</taxon>
        <taxon>Paramuricea</taxon>
    </lineage>
</organism>
<dbReference type="SMART" id="SM00184">
    <property type="entry name" value="RING"/>
    <property type="match status" value="1"/>
</dbReference>
<evidence type="ECO:0000313" key="3">
    <source>
        <dbReference type="Proteomes" id="UP001152795"/>
    </source>
</evidence>
<feature type="compositionally biased region" description="Polar residues" evidence="1">
    <location>
        <begin position="319"/>
        <end position="343"/>
    </location>
</feature>
<feature type="compositionally biased region" description="Low complexity" evidence="1">
    <location>
        <begin position="344"/>
        <end position="355"/>
    </location>
</feature>
<dbReference type="OrthoDB" id="6105938at2759"/>
<dbReference type="InterPro" id="IPR001841">
    <property type="entry name" value="Znf_RING"/>
</dbReference>
<dbReference type="PANTHER" id="PTHR10131:SF94">
    <property type="entry name" value="TNF RECEPTOR-ASSOCIATED FACTOR 4"/>
    <property type="match status" value="1"/>
</dbReference>
<dbReference type="Proteomes" id="UP001152795">
    <property type="component" value="Unassembled WGS sequence"/>
</dbReference>
<dbReference type="EMBL" id="CACRXK020021605">
    <property type="protein sequence ID" value="CAB4036003.1"/>
    <property type="molecule type" value="Genomic_DNA"/>
</dbReference>
<dbReference type="GO" id="GO:0043122">
    <property type="term" value="P:regulation of canonical NF-kappaB signal transduction"/>
    <property type="evidence" value="ECO:0007669"/>
    <property type="project" value="TreeGrafter"/>
</dbReference>
<dbReference type="InterPro" id="IPR017907">
    <property type="entry name" value="Znf_RING_CS"/>
</dbReference>
<reference evidence="2" key="1">
    <citation type="submission" date="2020-04" db="EMBL/GenBank/DDBJ databases">
        <authorList>
            <person name="Alioto T."/>
            <person name="Alioto T."/>
            <person name="Gomez Garrido J."/>
        </authorList>
    </citation>
    <scope>NUCLEOTIDE SEQUENCE</scope>
    <source>
        <strain evidence="2">A484AB</strain>
    </source>
</reference>
<proteinExistence type="predicted"/>
<sequence>MARNNHSGYPVKWFKDQNAVRNAYECAICLEVLKDPVQVRDCGHQFCALCIDDILKVNHRCPSCRIEISDTTIFKDNAANRLIKQLDVNCCNKGCSWQGRLGSLLQDHQNSCNILKCGGDIVPNQLKVEELEQQVETLKKKISTLEKVSNPTQAVMMQGQRQGPFDIAGHPMAMAPRSMRPNRAMYSSVPPGHSPMQGYIQQQNMQYQVVGQDPYGQPVMRPTFIPNVQQAYQMPPTTAPFQPQYHPQQHQYYNQGMRSPMRYVQPNQSIQPQQLPQPSNPTIQTNNLTKPKRKRTSKIVIRDPRDNKDVTEQILAHNSAANGRSGSTPPLTNSIAQTESSTIQAQFAARVAARVGGEKGKQDNEKKAEETDKDKELQARTDQG</sequence>
<feature type="compositionally biased region" description="Low complexity" evidence="1">
    <location>
        <begin position="267"/>
        <end position="281"/>
    </location>
</feature>
<accession>A0A7D9JT58</accession>
<feature type="compositionally biased region" description="Basic and acidic residues" evidence="1">
    <location>
        <begin position="300"/>
        <end position="311"/>
    </location>
</feature>
<dbReference type="InterPro" id="IPR013083">
    <property type="entry name" value="Znf_RING/FYVE/PHD"/>
</dbReference>
<dbReference type="PANTHER" id="PTHR10131">
    <property type="entry name" value="TNF RECEPTOR ASSOCIATED FACTOR"/>
    <property type="match status" value="1"/>
</dbReference>
<dbReference type="SUPFAM" id="SSF57850">
    <property type="entry name" value="RING/U-box"/>
    <property type="match status" value="1"/>
</dbReference>
<comment type="caution">
    <text evidence="2">The sequence shown here is derived from an EMBL/GenBank/DDBJ whole genome shotgun (WGS) entry which is preliminary data.</text>
</comment>
<evidence type="ECO:0000256" key="1">
    <source>
        <dbReference type="SAM" id="MobiDB-lite"/>
    </source>
</evidence>
<dbReference type="Gene3D" id="3.30.40.10">
    <property type="entry name" value="Zinc/RING finger domain, C3HC4 (zinc finger)"/>
    <property type="match status" value="1"/>
</dbReference>
<dbReference type="PROSITE" id="PS50089">
    <property type="entry name" value="ZF_RING_2"/>
    <property type="match status" value="1"/>
</dbReference>
<feature type="compositionally biased region" description="Basic and acidic residues" evidence="1">
    <location>
        <begin position="356"/>
        <end position="384"/>
    </location>
</feature>
<dbReference type="PROSITE" id="PS00518">
    <property type="entry name" value="ZF_RING_1"/>
    <property type="match status" value="1"/>
</dbReference>
<gene>
    <name evidence="2" type="ORF">PACLA_8A079584</name>
</gene>
<evidence type="ECO:0000313" key="2">
    <source>
        <dbReference type="EMBL" id="CAB4036003.1"/>
    </source>
</evidence>
<feature type="region of interest" description="Disordered" evidence="1">
    <location>
        <begin position="267"/>
        <end position="384"/>
    </location>
</feature>
<dbReference type="Pfam" id="PF13923">
    <property type="entry name" value="zf-C3HC4_2"/>
    <property type="match status" value="1"/>
</dbReference>
<dbReference type="AlphaFoldDB" id="A0A7D9JT58"/>
<keyword evidence="2" id="KW-0675">Receptor</keyword>